<evidence type="ECO:0000313" key="3">
    <source>
        <dbReference type="EMBL" id="OLY83565.1"/>
    </source>
</evidence>
<feature type="region of interest" description="Disordered" evidence="1">
    <location>
        <begin position="74"/>
        <end position="113"/>
    </location>
</feature>
<protein>
    <submittedName>
        <fullName evidence="3">Uncharacterized protein</fullName>
    </submittedName>
</protein>
<accession>A0A1R0H356</accession>
<feature type="region of interest" description="Disordered" evidence="1">
    <location>
        <begin position="126"/>
        <end position="167"/>
    </location>
</feature>
<organism evidence="3 4">
    <name type="scientific">Smittium mucronatum</name>
    <dbReference type="NCBI Taxonomy" id="133383"/>
    <lineage>
        <taxon>Eukaryota</taxon>
        <taxon>Fungi</taxon>
        <taxon>Fungi incertae sedis</taxon>
        <taxon>Zoopagomycota</taxon>
        <taxon>Kickxellomycotina</taxon>
        <taxon>Harpellomycetes</taxon>
        <taxon>Harpellales</taxon>
        <taxon>Legeriomycetaceae</taxon>
        <taxon>Smittium</taxon>
    </lineage>
</organism>
<evidence type="ECO:0000256" key="2">
    <source>
        <dbReference type="SAM" id="SignalP"/>
    </source>
</evidence>
<feature type="compositionally biased region" description="Basic and acidic residues" evidence="1">
    <location>
        <begin position="77"/>
        <end position="106"/>
    </location>
</feature>
<comment type="caution">
    <text evidence="3">The sequence shown here is derived from an EMBL/GenBank/DDBJ whole genome shotgun (WGS) entry which is preliminary data.</text>
</comment>
<keyword evidence="4" id="KW-1185">Reference proteome</keyword>
<dbReference type="Proteomes" id="UP000187455">
    <property type="component" value="Unassembled WGS sequence"/>
</dbReference>
<name>A0A1R0H356_9FUNG</name>
<reference evidence="3 4" key="1">
    <citation type="journal article" date="2016" name="Mol. Biol. Evol.">
        <title>Genome-Wide Survey of Gut Fungi (Harpellales) Reveals the First Horizontally Transferred Ubiquitin Gene from a Mosquito Host.</title>
        <authorList>
            <person name="Wang Y."/>
            <person name="White M.M."/>
            <person name="Kvist S."/>
            <person name="Moncalvo J.M."/>
        </authorList>
    </citation>
    <scope>NUCLEOTIDE SEQUENCE [LARGE SCALE GENOMIC DNA]</scope>
    <source>
        <strain evidence="3 4">ALG-7-W6</strain>
    </source>
</reference>
<sequence>MHPPLPPANTLYHLHLLLFQVFFYTQTTLHTIILPRAQHICNIEFRLIRKFIHWINNFSPPVAHPSLCQQHMCQAGRRPDPTRNPKHDDFGSAERRNPRIRSERVPSDPNITRPAAVFPRLQCKQGGAAGECPIHDPRVPDRKPGTRHNAIHRQSNGDGSADVPARF</sequence>
<keyword evidence="2" id="KW-0732">Signal</keyword>
<dbReference type="AlphaFoldDB" id="A0A1R0H356"/>
<feature type="compositionally biased region" description="Basic and acidic residues" evidence="1">
    <location>
        <begin position="133"/>
        <end position="144"/>
    </location>
</feature>
<gene>
    <name evidence="3" type="ORF">AYI68_g2294</name>
</gene>
<evidence type="ECO:0000313" key="4">
    <source>
        <dbReference type="Proteomes" id="UP000187455"/>
    </source>
</evidence>
<feature type="signal peptide" evidence="2">
    <location>
        <begin position="1"/>
        <end position="29"/>
    </location>
</feature>
<proteinExistence type="predicted"/>
<dbReference type="EMBL" id="LSSL01000846">
    <property type="protein sequence ID" value="OLY83565.1"/>
    <property type="molecule type" value="Genomic_DNA"/>
</dbReference>
<evidence type="ECO:0000256" key="1">
    <source>
        <dbReference type="SAM" id="MobiDB-lite"/>
    </source>
</evidence>
<feature type="chain" id="PRO_5012412719" evidence="2">
    <location>
        <begin position="30"/>
        <end position="167"/>
    </location>
</feature>